<evidence type="ECO:0000259" key="1">
    <source>
        <dbReference type="PROSITE" id="PS50930"/>
    </source>
</evidence>
<dbReference type="RefSeq" id="WP_191043056.1">
    <property type="nucleotide sequence ID" value="NZ_JACXAA010000022.1"/>
</dbReference>
<dbReference type="EMBL" id="JACXAA010000022">
    <property type="protein sequence ID" value="MBD2757432.1"/>
    <property type="molecule type" value="Genomic_DNA"/>
</dbReference>
<dbReference type="PROSITE" id="PS50930">
    <property type="entry name" value="HTH_LYTTR"/>
    <property type="match status" value="1"/>
</dbReference>
<dbReference type="InterPro" id="IPR046947">
    <property type="entry name" value="LytR-like"/>
</dbReference>
<gene>
    <name evidence="2" type="ORF">IC230_31470</name>
</gene>
<dbReference type="GO" id="GO:0000156">
    <property type="term" value="F:phosphorelay response regulator activity"/>
    <property type="evidence" value="ECO:0007669"/>
    <property type="project" value="InterPro"/>
</dbReference>
<accession>A0A927GGX0</accession>
<evidence type="ECO:0000313" key="2">
    <source>
        <dbReference type="EMBL" id="MBD2757432.1"/>
    </source>
</evidence>
<dbReference type="PANTHER" id="PTHR37299:SF1">
    <property type="entry name" value="STAGE 0 SPORULATION PROTEIN A HOMOLOG"/>
    <property type="match status" value="1"/>
</dbReference>
<dbReference type="AlphaFoldDB" id="A0A927GGX0"/>
<dbReference type="Gene3D" id="2.40.50.1020">
    <property type="entry name" value="LytTr DNA-binding domain"/>
    <property type="match status" value="1"/>
</dbReference>
<feature type="domain" description="HTH LytTR-type" evidence="1">
    <location>
        <begin position="14"/>
        <end position="119"/>
    </location>
</feature>
<sequence length="132" mass="15678">MNQLVSPTTQALKIYRQREGQMVLPITDLMFLRATGNYSWLHWKNGQRILLPRTLKYYEPQLPSGWFVRAHRNCIVNVRYIERIEFLYPDKGGLVHLHSGDVLPVSRRRWVAIKKIFQRLLLTDRYVQTGRA</sequence>
<proteinExistence type="predicted"/>
<dbReference type="InterPro" id="IPR007492">
    <property type="entry name" value="LytTR_DNA-bd_dom"/>
</dbReference>
<keyword evidence="3" id="KW-1185">Reference proteome</keyword>
<name>A0A927GGX0_9BACT</name>
<dbReference type="PANTHER" id="PTHR37299">
    <property type="entry name" value="TRANSCRIPTIONAL REGULATOR-RELATED"/>
    <property type="match status" value="1"/>
</dbReference>
<comment type="caution">
    <text evidence="2">The sequence shown here is derived from an EMBL/GenBank/DDBJ whole genome shotgun (WGS) entry which is preliminary data.</text>
</comment>
<protein>
    <submittedName>
        <fullName evidence="2">LytTR family transcriptional regulator</fullName>
    </submittedName>
</protein>
<reference evidence="2" key="1">
    <citation type="submission" date="2020-09" db="EMBL/GenBank/DDBJ databases">
        <authorList>
            <person name="Kim M.K."/>
        </authorList>
    </citation>
    <scope>NUCLEOTIDE SEQUENCE</scope>
    <source>
        <strain evidence="2">BT704</strain>
    </source>
</reference>
<dbReference type="Proteomes" id="UP000653797">
    <property type="component" value="Unassembled WGS sequence"/>
</dbReference>
<evidence type="ECO:0000313" key="3">
    <source>
        <dbReference type="Proteomes" id="UP000653797"/>
    </source>
</evidence>
<dbReference type="Pfam" id="PF04397">
    <property type="entry name" value="LytTR"/>
    <property type="match status" value="1"/>
</dbReference>
<organism evidence="2 3">
    <name type="scientific">Spirosoma validum</name>
    <dbReference type="NCBI Taxonomy" id="2771355"/>
    <lineage>
        <taxon>Bacteria</taxon>
        <taxon>Pseudomonadati</taxon>
        <taxon>Bacteroidota</taxon>
        <taxon>Cytophagia</taxon>
        <taxon>Cytophagales</taxon>
        <taxon>Cytophagaceae</taxon>
        <taxon>Spirosoma</taxon>
    </lineage>
</organism>
<dbReference type="GO" id="GO:0003677">
    <property type="term" value="F:DNA binding"/>
    <property type="evidence" value="ECO:0007669"/>
    <property type="project" value="InterPro"/>
</dbReference>
<dbReference type="SMART" id="SM00850">
    <property type="entry name" value="LytTR"/>
    <property type="match status" value="1"/>
</dbReference>